<dbReference type="AlphaFoldDB" id="A0A5C4NCQ3"/>
<dbReference type="Pfam" id="PF09622">
    <property type="entry name" value="DUF2391"/>
    <property type="match status" value="1"/>
</dbReference>
<proteinExistence type="predicted"/>
<accession>A0A5C4NCQ3</accession>
<feature type="transmembrane region" description="Helical" evidence="1">
    <location>
        <begin position="63"/>
        <end position="86"/>
    </location>
</feature>
<feature type="transmembrane region" description="Helical" evidence="1">
    <location>
        <begin position="201"/>
        <end position="221"/>
    </location>
</feature>
<name>A0A5C4NCQ3_9RHOB</name>
<dbReference type="OrthoDB" id="147125at2"/>
<dbReference type="InterPro" id="IPR024464">
    <property type="entry name" value="DUF2391"/>
</dbReference>
<keyword evidence="1" id="KW-1133">Transmembrane helix</keyword>
<evidence type="ECO:0000256" key="1">
    <source>
        <dbReference type="SAM" id="Phobius"/>
    </source>
</evidence>
<comment type="caution">
    <text evidence="2">The sequence shown here is derived from an EMBL/GenBank/DDBJ whole genome shotgun (WGS) entry which is preliminary data.</text>
</comment>
<keyword evidence="1" id="KW-0812">Transmembrane</keyword>
<dbReference type="NCBIfam" id="TIGR02587">
    <property type="entry name" value="TIGR02587 family membrane protein"/>
    <property type="match status" value="1"/>
</dbReference>
<dbReference type="EMBL" id="VDFV01000012">
    <property type="protein sequence ID" value="TNC71685.1"/>
    <property type="molecule type" value="Genomic_DNA"/>
</dbReference>
<sequence>MRAFGGAILFAFPLVMTMEMWWLGFYMDRLRLLLFLALNLVLLLGLSYYAGFRTAFDLKEDALDAFAAAGVGVLAAAAMLAAFGLIGPGMGWDELLGKVAVQSVPASVGAMAARRQLGDDDGGEAPPSYQGQLVLMLAGALFLAFNVAPTEEMVLIALQMEPWQGMLLVGLSVAVLHAFVYSLDFSGQERLPGDGGFRRSFFGFSVAGYGIAVLVSLYVLWTFGRTDGTEPGLVAMMTVVLGFPAALGAALARLVV</sequence>
<dbReference type="InterPro" id="IPR013416">
    <property type="entry name" value="CHP02587_IM"/>
</dbReference>
<feature type="transmembrane region" description="Helical" evidence="1">
    <location>
        <begin position="233"/>
        <end position="255"/>
    </location>
</feature>
<evidence type="ECO:0000313" key="3">
    <source>
        <dbReference type="Proteomes" id="UP000305709"/>
    </source>
</evidence>
<evidence type="ECO:0000313" key="2">
    <source>
        <dbReference type="EMBL" id="TNC71685.1"/>
    </source>
</evidence>
<feature type="transmembrane region" description="Helical" evidence="1">
    <location>
        <begin position="160"/>
        <end position="181"/>
    </location>
</feature>
<organism evidence="2 3">
    <name type="scientific">Rubellimicrobium roseum</name>
    <dbReference type="NCBI Taxonomy" id="687525"/>
    <lineage>
        <taxon>Bacteria</taxon>
        <taxon>Pseudomonadati</taxon>
        <taxon>Pseudomonadota</taxon>
        <taxon>Alphaproteobacteria</taxon>
        <taxon>Rhodobacterales</taxon>
        <taxon>Roseobacteraceae</taxon>
        <taxon>Rubellimicrobium</taxon>
    </lineage>
</organism>
<feature type="transmembrane region" description="Helical" evidence="1">
    <location>
        <begin position="32"/>
        <end position="51"/>
    </location>
</feature>
<feature type="transmembrane region" description="Helical" evidence="1">
    <location>
        <begin position="7"/>
        <end position="26"/>
    </location>
</feature>
<gene>
    <name evidence="2" type="ORF">FHG71_10610</name>
</gene>
<protein>
    <submittedName>
        <fullName evidence="2">TIGR02587 family membrane protein</fullName>
    </submittedName>
</protein>
<keyword evidence="3" id="KW-1185">Reference proteome</keyword>
<reference evidence="2 3" key="1">
    <citation type="submission" date="2019-06" db="EMBL/GenBank/DDBJ databases">
        <authorList>
            <person name="Jiang L."/>
        </authorList>
    </citation>
    <scope>NUCLEOTIDE SEQUENCE [LARGE SCALE GENOMIC DNA]</scope>
    <source>
        <strain evidence="2 3">YIM 48858</strain>
    </source>
</reference>
<dbReference type="Proteomes" id="UP000305709">
    <property type="component" value="Unassembled WGS sequence"/>
</dbReference>
<keyword evidence="1" id="KW-0472">Membrane</keyword>